<dbReference type="AlphaFoldDB" id="A0A7S3P449"/>
<proteinExistence type="predicted"/>
<sequence length="299" mass="34056">MSSWLERLTLLVGPRGYHDCMRRSLQSVILFEAKRCIEEELPNLKPFQRKIALMDQANGLIESLPFLMPHQREEILWRTATSKEQLNGDIAYKRIQQINKELQKLAKEIKKFITPESTHQDWVNHLEQFLFESSGDNQGKATTGRTVPANWAHGHNHVILCFRLYYNGDKPDPTFPAPMPPRPLKVPQERPKGDGMEGAIKSPKGTMTNMSVLPMAPYAAGGMVSVPTVDPLEQRRKILTEVREHLDLLKEFEGIISEEDLAQRKRDLFKALPPAPPPAKDANKRPRLSDLDAEETQIV</sequence>
<gene>
    <name evidence="2" type="ORF">ACOF00016_LOCUS339</name>
</gene>
<accession>A0A7S3P449</accession>
<reference evidence="2" key="1">
    <citation type="submission" date="2021-01" db="EMBL/GenBank/DDBJ databases">
        <authorList>
            <person name="Corre E."/>
            <person name="Pelletier E."/>
            <person name="Niang G."/>
            <person name="Scheremetjew M."/>
            <person name="Finn R."/>
            <person name="Kale V."/>
            <person name="Holt S."/>
            <person name="Cochrane G."/>
            <person name="Meng A."/>
            <person name="Brown T."/>
            <person name="Cohen L."/>
        </authorList>
    </citation>
    <scope>NUCLEOTIDE SEQUENCE</scope>
    <source>
        <strain evidence="2">CCMP127</strain>
    </source>
</reference>
<feature type="compositionally biased region" description="Basic and acidic residues" evidence="1">
    <location>
        <begin position="281"/>
        <end position="290"/>
    </location>
</feature>
<organism evidence="2">
    <name type="scientific">Amphora coffeiformis</name>
    <dbReference type="NCBI Taxonomy" id="265554"/>
    <lineage>
        <taxon>Eukaryota</taxon>
        <taxon>Sar</taxon>
        <taxon>Stramenopiles</taxon>
        <taxon>Ochrophyta</taxon>
        <taxon>Bacillariophyta</taxon>
        <taxon>Bacillariophyceae</taxon>
        <taxon>Bacillariophycidae</taxon>
        <taxon>Thalassiophysales</taxon>
        <taxon>Catenulaceae</taxon>
        <taxon>Amphora</taxon>
    </lineage>
</organism>
<evidence type="ECO:0000313" key="2">
    <source>
        <dbReference type="EMBL" id="CAE0402044.1"/>
    </source>
</evidence>
<evidence type="ECO:0000256" key="1">
    <source>
        <dbReference type="SAM" id="MobiDB-lite"/>
    </source>
</evidence>
<feature type="region of interest" description="Disordered" evidence="1">
    <location>
        <begin position="186"/>
        <end position="207"/>
    </location>
</feature>
<feature type="region of interest" description="Disordered" evidence="1">
    <location>
        <begin position="267"/>
        <end position="299"/>
    </location>
</feature>
<protein>
    <submittedName>
        <fullName evidence="2">Uncharacterized protein</fullName>
    </submittedName>
</protein>
<name>A0A7S3P449_9STRA</name>
<dbReference type="EMBL" id="HBIM01000383">
    <property type="protein sequence ID" value="CAE0402044.1"/>
    <property type="molecule type" value="Transcribed_RNA"/>
</dbReference>